<dbReference type="PANTHER" id="PTHR24567">
    <property type="entry name" value="CRP FAMILY TRANSCRIPTIONAL REGULATORY PROTEIN"/>
    <property type="match status" value="1"/>
</dbReference>
<dbReference type="InterPro" id="IPR036388">
    <property type="entry name" value="WH-like_DNA-bd_sf"/>
</dbReference>
<keyword evidence="2" id="KW-0238">DNA-binding</keyword>
<dbReference type="RefSeq" id="WP_136451103.1">
    <property type="nucleotide sequence ID" value="NZ_SSTI01000004.1"/>
</dbReference>
<dbReference type="Gene3D" id="1.10.10.10">
    <property type="entry name" value="Winged helix-like DNA-binding domain superfamily/Winged helix DNA-binding domain"/>
    <property type="match status" value="1"/>
</dbReference>
<dbReference type="InterPro" id="IPR012318">
    <property type="entry name" value="HTH_CRP"/>
</dbReference>
<keyword evidence="3" id="KW-0804">Transcription</keyword>
<reference evidence="5 6" key="1">
    <citation type="submission" date="2019-04" db="EMBL/GenBank/DDBJ databases">
        <title>Microbes associate with the intestines of laboratory mice.</title>
        <authorList>
            <person name="Navarre W."/>
            <person name="Wong E."/>
            <person name="Huang K.C."/>
            <person name="Tropini C."/>
            <person name="Ng K."/>
            <person name="Yu B."/>
        </authorList>
    </citation>
    <scope>NUCLEOTIDE SEQUENCE [LARGE SCALE GENOMIC DNA]</scope>
    <source>
        <strain evidence="5 6">NM83_B4-11</strain>
    </source>
</reference>
<sequence length="245" mass="26946">MGQANPPSPLAPFIAKLERRCPLAPDDREALLALTPSVQRHDAGRYVVRAGEQNLSFMVLLSGYVHRHRVLANGSRQIVAVHLAGDLLILPHTAMRRTTESLQALTPVKVAEVAAASMIALSRERPAIAEALLLESIADASIFREWVINLGRRDARTRTAHLLCELGTRSAESDLGNRTTFRLPLTQEQLADVLGLTSVHVNRTLRGMKSSGLIDYGNGWVSVPDWTRLRKEADFDDGYLCLDPA</sequence>
<keyword evidence="6" id="KW-1185">Reference proteome</keyword>
<organism evidence="5 6">
    <name type="scientific">Sphingomonas olei</name>
    <dbReference type="NCBI Taxonomy" id="1886787"/>
    <lineage>
        <taxon>Bacteria</taxon>
        <taxon>Pseudomonadati</taxon>
        <taxon>Pseudomonadota</taxon>
        <taxon>Alphaproteobacteria</taxon>
        <taxon>Sphingomonadales</taxon>
        <taxon>Sphingomonadaceae</taxon>
        <taxon>Sphingomonas</taxon>
    </lineage>
</organism>
<evidence type="ECO:0000256" key="3">
    <source>
        <dbReference type="ARBA" id="ARBA00023163"/>
    </source>
</evidence>
<dbReference type="Proteomes" id="UP000308038">
    <property type="component" value="Unassembled WGS sequence"/>
</dbReference>
<protein>
    <submittedName>
        <fullName evidence="5">Crp/Fnr family transcriptional regulator</fullName>
    </submittedName>
</protein>
<evidence type="ECO:0000256" key="1">
    <source>
        <dbReference type="ARBA" id="ARBA00023015"/>
    </source>
</evidence>
<dbReference type="EMBL" id="SSTI01000004">
    <property type="protein sequence ID" value="THG40405.1"/>
    <property type="molecule type" value="Genomic_DNA"/>
</dbReference>
<keyword evidence="1" id="KW-0805">Transcription regulation</keyword>
<dbReference type="Pfam" id="PF13545">
    <property type="entry name" value="HTH_Crp_2"/>
    <property type="match status" value="1"/>
</dbReference>
<dbReference type="Gene3D" id="2.60.120.10">
    <property type="entry name" value="Jelly Rolls"/>
    <property type="match status" value="1"/>
</dbReference>
<evidence type="ECO:0000313" key="5">
    <source>
        <dbReference type="EMBL" id="THG40405.1"/>
    </source>
</evidence>
<dbReference type="PANTHER" id="PTHR24567:SF68">
    <property type="entry name" value="DNA-BINDING TRANSCRIPTIONAL DUAL REGULATOR CRP"/>
    <property type="match status" value="1"/>
</dbReference>
<dbReference type="InterPro" id="IPR000595">
    <property type="entry name" value="cNMP-bd_dom"/>
</dbReference>
<name>A0ABY2QIQ4_9SPHN</name>
<evidence type="ECO:0000313" key="6">
    <source>
        <dbReference type="Proteomes" id="UP000308038"/>
    </source>
</evidence>
<comment type="caution">
    <text evidence="5">The sequence shown here is derived from an EMBL/GenBank/DDBJ whole genome shotgun (WGS) entry which is preliminary data.</text>
</comment>
<dbReference type="SMART" id="SM00419">
    <property type="entry name" value="HTH_CRP"/>
    <property type="match status" value="1"/>
</dbReference>
<dbReference type="InterPro" id="IPR050397">
    <property type="entry name" value="Env_Response_Regulators"/>
</dbReference>
<dbReference type="InterPro" id="IPR018490">
    <property type="entry name" value="cNMP-bd_dom_sf"/>
</dbReference>
<dbReference type="Pfam" id="PF00027">
    <property type="entry name" value="cNMP_binding"/>
    <property type="match status" value="1"/>
</dbReference>
<accession>A0ABY2QIQ4</accession>
<evidence type="ECO:0000256" key="2">
    <source>
        <dbReference type="ARBA" id="ARBA00023125"/>
    </source>
</evidence>
<feature type="domain" description="HTH crp-type" evidence="4">
    <location>
        <begin position="153"/>
        <end position="227"/>
    </location>
</feature>
<dbReference type="InterPro" id="IPR036390">
    <property type="entry name" value="WH_DNA-bd_sf"/>
</dbReference>
<dbReference type="SUPFAM" id="SSF51206">
    <property type="entry name" value="cAMP-binding domain-like"/>
    <property type="match status" value="1"/>
</dbReference>
<gene>
    <name evidence="5" type="ORF">E5988_06125</name>
</gene>
<evidence type="ECO:0000259" key="4">
    <source>
        <dbReference type="PROSITE" id="PS51063"/>
    </source>
</evidence>
<dbReference type="SUPFAM" id="SSF46785">
    <property type="entry name" value="Winged helix' DNA-binding domain"/>
    <property type="match status" value="1"/>
</dbReference>
<dbReference type="CDD" id="cd00038">
    <property type="entry name" value="CAP_ED"/>
    <property type="match status" value="1"/>
</dbReference>
<dbReference type="InterPro" id="IPR014710">
    <property type="entry name" value="RmlC-like_jellyroll"/>
</dbReference>
<proteinExistence type="predicted"/>
<dbReference type="PROSITE" id="PS51063">
    <property type="entry name" value="HTH_CRP_2"/>
    <property type="match status" value="1"/>
</dbReference>